<proteinExistence type="predicted"/>
<reference evidence="2" key="1">
    <citation type="journal article" date="2020" name="Nat. Commun.">
        <title>Genome sequence of the cluster root forming white lupin.</title>
        <authorList>
            <person name="Hufnagel B."/>
            <person name="Marques A."/>
            <person name="Soriano A."/>
            <person name="Marques L."/>
            <person name="Divol F."/>
            <person name="Doumas P."/>
            <person name="Sallet E."/>
            <person name="Mancinotti D."/>
            <person name="Carrere S."/>
            <person name="Marande W."/>
            <person name="Arribat S."/>
            <person name="Keller J."/>
            <person name="Huneau C."/>
            <person name="Blein T."/>
            <person name="Aime D."/>
            <person name="Laguerre M."/>
            <person name="Taylor J."/>
            <person name="Schubert V."/>
            <person name="Nelson M."/>
            <person name="Geu-Flores F."/>
            <person name="Crespi M."/>
            <person name="Gallardo-Guerrero K."/>
            <person name="Delaux P.-M."/>
            <person name="Salse J."/>
            <person name="Berges H."/>
            <person name="Guyot R."/>
            <person name="Gouzy J."/>
            <person name="Peret B."/>
        </authorList>
    </citation>
    <scope>NUCLEOTIDE SEQUENCE [LARGE SCALE GENOMIC DNA]</scope>
    <source>
        <strain evidence="2">cv. Amiga</strain>
    </source>
</reference>
<sequence length="84" mass="10163">MREVQHIVCQQVLFLSISHKYSIHNEEVQHVPQYQNQKQLEPQCQHLYAKFIVFSYLNLMASLPTIVSKFLKGAFVFCWCWRFW</sequence>
<dbReference type="EMBL" id="WOCE01000016">
    <property type="protein sequence ID" value="KAE9597625.1"/>
    <property type="molecule type" value="Genomic_DNA"/>
</dbReference>
<organism evidence="1 2">
    <name type="scientific">Lupinus albus</name>
    <name type="common">White lupine</name>
    <name type="synonym">Lupinus termis</name>
    <dbReference type="NCBI Taxonomy" id="3870"/>
    <lineage>
        <taxon>Eukaryota</taxon>
        <taxon>Viridiplantae</taxon>
        <taxon>Streptophyta</taxon>
        <taxon>Embryophyta</taxon>
        <taxon>Tracheophyta</taxon>
        <taxon>Spermatophyta</taxon>
        <taxon>Magnoliopsida</taxon>
        <taxon>eudicotyledons</taxon>
        <taxon>Gunneridae</taxon>
        <taxon>Pentapetalae</taxon>
        <taxon>rosids</taxon>
        <taxon>fabids</taxon>
        <taxon>Fabales</taxon>
        <taxon>Fabaceae</taxon>
        <taxon>Papilionoideae</taxon>
        <taxon>50 kb inversion clade</taxon>
        <taxon>genistoids sensu lato</taxon>
        <taxon>core genistoids</taxon>
        <taxon>Genisteae</taxon>
        <taxon>Lupinus</taxon>
    </lineage>
</organism>
<dbReference type="Proteomes" id="UP000447434">
    <property type="component" value="Chromosome 16"/>
</dbReference>
<protein>
    <submittedName>
        <fullName evidence="1">Uncharacterized protein</fullName>
    </submittedName>
</protein>
<evidence type="ECO:0000313" key="1">
    <source>
        <dbReference type="EMBL" id="KAE9597625.1"/>
    </source>
</evidence>
<accession>A0A6A4P4J5</accession>
<keyword evidence="2" id="KW-1185">Reference proteome</keyword>
<gene>
    <name evidence="1" type="ORF">Lalb_Chr16g0388511</name>
</gene>
<dbReference type="AlphaFoldDB" id="A0A6A4P4J5"/>
<name>A0A6A4P4J5_LUPAL</name>
<evidence type="ECO:0000313" key="2">
    <source>
        <dbReference type="Proteomes" id="UP000447434"/>
    </source>
</evidence>
<comment type="caution">
    <text evidence="1">The sequence shown here is derived from an EMBL/GenBank/DDBJ whole genome shotgun (WGS) entry which is preliminary data.</text>
</comment>